<keyword evidence="5 6" id="KW-0472">Membrane</keyword>
<organism evidence="7 8">
    <name type="scientific">Aurantiacibacter aquimixticola</name>
    <dbReference type="NCBI Taxonomy" id="1958945"/>
    <lineage>
        <taxon>Bacteria</taxon>
        <taxon>Pseudomonadati</taxon>
        <taxon>Pseudomonadota</taxon>
        <taxon>Alphaproteobacteria</taxon>
        <taxon>Sphingomonadales</taxon>
        <taxon>Erythrobacteraceae</taxon>
        <taxon>Aurantiacibacter</taxon>
    </lineage>
</organism>
<keyword evidence="2" id="KW-1003">Cell membrane</keyword>
<keyword evidence="8" id="KW-1185">Reference proteome</keyword>
<dbReference type="OrthoDB" id="9781030at2"/>
<evidence type="ECO:0000256" key="5">
    <source>
        <dbReference type="ARBA" id="ARBA00023136"/>
    </source>
</evidence>
<reference evidence="7 8" key="1">
    <citation type="journal article" date="2017" name="Int. J. Syst. Evol. Microbiol.">
        <title>Erythrobacter aquimixticola sp. nov., isolated from the junction between the ocean and a freshwater spring.</title>
        <authorList>
            <person name="Park S."/>
            <person name="Jung Y.T."/>
            <person name="Choi S.J."/>
            <person name="Yoon J.H."/>
        </authorList>
    </citation>
    <scope>NUCLEOTIDE SEQUENCE [LARGE SCALE GENOMIC DNA]</scope>
    <source>
        <strain evidence="7 8">JSSK-14</strain>
    </source>
</reference>
<feature type="transmembrane region" description="Helical" evidence="6">
    <location>
        <begin position="204"/>
        <end position="228"/>
    </location>
</feature>
<dbReference type="PIRSF" id="PIRSF035875">
    <property type="entry name" value="RNase_BN"/>
    <property type="match status" value="1"/>
</dbReference>
<feature type="transmembrane region" description="Helical" evidence="6">
    <location>
        <begin position="240"/>
        <end position="265"/>
    </location>
</feature>
<accession>A0A419RUY0</accession>
<feature type="transmembrane region" description="Helical" evidence="6">
    <location>
        <begin position="20"/>
        <end position="47"/>
    </location>
</feature>
<keyword evidence="4 6" id="KW-1133">Transmembrane helix</keyword>
<evidence type="ECO:0000256" key="1">
    <source>
        <dbReference type="ARBA" id="ARBA00004651"/>
    </source>
</evidence>
<comment type="caution">
    <text evidence="7">The sequence shown here is derived from an EMBL/GenBank/DDBJ whole genome shotgun (WGS) entry which is preliminary data.</text>
</comment>
<feature type="transmembrane region" description="Helical" evidence="6">
    <location>
        <begin position="166"/>
        <end position="192"/>
    </location>
</feature>
<evidence type="ECO:0000313" key="8">
    <source>
        <dbReference type="Proteomes" id="UP000285232"/>
    </source>
</evidence>
<feature type="transmembrane region" description="Helical" evidence="6">
    <location>
        <begin position="130"/>
        <end position="160"/>
    </location>
</feature>
<comment type="subcellular location">
    <subcellularLocation>
        <location evidence="1">Cell membrane</location>
        <topology evidence="1">Multi-pass membrane protein</topology>
    </subcellularLocation>
</comment>
<proteinExistence type="predicted"/>
<feature type="transmembrane region" description="Helical" evidence="6">
    <location>
        <begin position="89"/>
        <end position="110"/>
    </location>
</feature>
<evidence type="ECO:0000256" key="3">
    <source>
        <dbReference type="ARBA" id="ARBA00022692"/>
    </source>
</evidence>
<dbReference type="Proteomes" id="UP000285232">
    <property type="component" value="Unassembled WGS sequence"/>
</dbReference>
<dbReference type="AlphaFoldDB" id="A0A419RUY0"/>
<dbReference type="PANTHER" id="PTHR30213">
    <property type="entry name" value="INNER MEMBRANE PROTEIN YHJD"/>
    <property type="match status" value="1"/>
</dbReference>
<evidence type="ECO:0000256" key="2">
    <source>
        <dbReference type="ARBA" id="ARBA00022475"/>
    </source>
</evidence>
<dbReference type="PANTHER" id="PTHR30213:SF0">
    <property type="entry name" value="UPF0761 MEMBRANE PROTEIN YIHY"/>
    <property type="match status" value="1"/>
</dbReference>
<name>A0A419RUY0_9SPHN</name>
<dbReference type="InterPro" id="IPR017039">
    <property type="entry name" value="Virul_fac_BrkB"/>
</dbReference>
<dbReference type="Pfam" id="PF03631">
    <property type="entry name" value="Virul_fac_BrkB"/>
    <property type="match status" value="1"/>
</dbReference>
<dbReference type="RefSeq" id="WP_120048599.1">
    <property type="nucleotide sequence ID" value="NZ_RAHX01000001.1"/>
</dbReference>
<evidence type="ECO:0000313" key="7">
    <source>
        <dbReference type="EMBL" id="RJY09589.1"/>
    </source>
</evidence>
<dbReference type="NCBIfam" id="TIGR00765">
    <property type="entry name" value="yihY_not_rbn"/>
    <property type="match status" value="1"/>
</dbReference>
<sequence length="269" mass="27344">MTFSRLKQGFARFGEHNGGVLAAGVAYYAFLAMVPLLAAAVLSYGIFADPQMVANNIAAMAQSLPQSAAELIGKQLEAVVESSGSAKGFGLLLALGLALFGARNAAGALVTAVSEAFEDSEQRSFLRGNLVALAVTLAGVVGVGLVAGALTVTSAITALLPGLSGGAYWIGQAATYTVLAASGTLAAGILYRRGPKGIHASWRRVLPGAILASVGFVLLTAAFGFYVANFGSYNATYGSLGAVIVLLTWLYLVAYVLIFGAEVAAAGSR</sequence>
<gene>
    <name evidence="7" type="ORF">D6201_09655</name>
</gene>
<evidence type="ECO:0000256" key="6">
    <source>
        <dbReference type="SAM" id="Phobius"/>
    </source>
</evidence>
<protein>
    <submittedName>
        <fullName evidence="7">YihY/virulence factor BrkB family protein</fullName>
    </submittedName>
</protein>
<keyword evidence="3 6" id="KW-0812">Transmembrane</keyword>
<evidence type="ECO:0000256" key="4">
    <source>
        <dbReference type="ARBA" id="ARBA00022989"/>
    </source>
</evidence>
<dbReference type="EMBL" id="RAHX01000001">
    <property type="protein sequence ID" value="RJY09589.1"/>
    <property type="molecule type" value="Genomic_DNA"/>
</dbReference>
<dbReference type="GO" id="GO:0005886">
    <property type="term" value="C:plasma membrane"/>
    <property type="evidence" value="ECO:0007669"/>
    <property type="project" value="UniProtKB-SubCell"/>
</dbReference>